<feature type="signal peptide" evidence="5">
    <location>
        <begin position="1"/>
        <end position="18"/>
    </location>
</feature>
<dbReference type="Proteomes" id="UP000694557">
    <property type="component" value="Unassembled WGS sequence"/>
</dbReference>
<evidence type="ECO:0000256" key="5">
    <source>
        <dbReference type="SAM" id="SignalP"/>
    </source>
</evidence>
<keyword evidence="7" id="KW-1185">Reference proteome</keyword>
<reference evidence="6" key="1">
    <citation type="submission" date="2025-08" db="UniProtKB">
        <authorList>
            <consortium name="Ensembl"/>
        </authorList>
    </citation>
    <scope>IDENTIFICATION</scope>
</reference>
<organism evidence="6 7">
    <name type="scientific">Oncorhynchus kisutch</name>
    <name type="common">Coho salmon</name>
    <name type="synonym">Salmo kisutch</name>
    <dbReference type="NCBI Taxonomy" id="8019"/>
    <lineage>
        <taxon>Eukaryota</taxon>
        <taxon>Metazoa</taxon>
        <taxon>Chordata</taxon>
        <taxon>Craniata</taxon>
        <taxon>Vertebrata</taxon>
        <taxon>Euteleostomi</taxon>
        <taxon>Actinopterygii</taxon>
        <taxon>Neopterygii</taxon>
        <taxon>Teleostei</taxon>
        <taxon>Protacanthopterygii</taxon>
        <taxon>Salmoniformes</taxon>
        <taxon>Salmonidae</taxon>
        <taxon>Salmoninae</taxon>
        <taxon>Oncorhynchus</taxon>
    </lineage>
</organism>
<evidence type="ECO:0000313" key="6">
    <source>
        <dbReference type="Ensembl" id="ENSOKIP00005072307.1"/>
    </source>
</evidence>
<dbReference type="PANTHER" id="PTHR22950:SF458">
    <property type="entry name" value="SODIUM-COUPLED NEUTRAL AMINO ACID TRANSPORTER 11-RELATED"/>
    <property type="match status" value="1"/>
</dbReference>
<dbReference type="GeneTree" id="ENSGT00940000157782"/>
<evidence type="ECO:0000256" key="2">
    <source>
        <dbReference type="ARBA" id="ARBA00022448"/>
    </source>
</evidence>
<feature type="transmembrane region" description="Helical" evidence="4">
    <location>
        <begin position="112"/>
        <end position="134"/>
    </location>
</feature>
<reference evidence="6" key="2">
    <citation type="submission" date="2025-09" db="UniProtKB">
        <authorList>
            <consortium name="Ensembl"/>
        </authorList>
    </citation>
    <scope>IDENTIFICATION</scope>
</reference>
<dbReference type="AlphaFoldDB" id="A0A8C7IFL6"/>
<feature type="transmembrane region" description="Helical" evidence="4">
    <location>
        <begin position="78"/>
        <end position="100"/>
    </location>
</feature>
<dbReference type="Ensembl" id="ENSOKIT00005077034.1">
    <property type="protein sequence ID" value="ENSOKIP00005072307.1"/>
    <property type="gene ID" value="ENSOKIG00005031169.1"/>
</dbReference>
<name>A0A8C7IFL6_ONCKI</name>
<evidence type="ECO:0000256" key="4">
    <source>
        <dbReference type="SAM" id="Phobius"/>
    </source>
</evidence>
<keyword evidence="4" id="KW-1133">Transmembrane helix</keyword>
<feature type="transmembrane region" description="Helical" evidence="4">
    <location>
        <begin position="194"/>
        <end position="212"/>
    </location>
</feature>
<sequence length="299" mass="32932">MSVYIFILVLCGIASHNSDNSHICHDTIFFSGLPCSLNQAGLPFDILLLVLVFCLFPADYFIILLIKGGNLSETKSCQSLPFIAMISYNIIAGDTLTKVFHRLPGVGPGHALAVRHFVISVSTILFTLPLSLFLNTSKLGNFMIYGSLEEPSLGLVSLTSVGSSLIVSALFAATGYATFTGYTQGKTLSWNDDLAIFVYFCLGISIITTCPLECFVTRAVWFAAFTLLSLAYDCLGIVLVLNVSQMSFELWFGHDFKYGHLGTTDLHWITLNVTINLTQNCFVRVTIFWFVDETDTIFS</sequence>
<dbReference type="PANTHER" id="PTHR22950">
    <property type="entry name" value="AMINO ACID TRANSPORTER"/>
    <property type="match status" value="1"/>
</dbReference>
<keyword evidence="5" id="KW-0732">Signal</keyword>
<keyword evidence="4" id="KW-0472">Membrane</keyword>
<feature type="chain" id="PRO_5034403994" evidence="5">
    <location>
        <begin position="19"/>
        <end position="299"/>
    </location>
</feature>
<accession>A0A8C7IFL6</accession>
<proteinExistence type="inferred from homology"/>
<gene>
    <name evidence="6" type="primary">SLC38A11</name>
</gene>
<feature type="transmembrane region" description="Helical" evidence="4">
    <location>
        <begin position="155"/>
        <end position="174"/>
    </location>
</feature>
<evidence type="ECO:0000256" key="3">
    <source>
        <dbReference type="ARBA" id="ARBA00022970"/>
    </source>
</evidence>
<keyword evidence="3" id="KW-0029">Amino-acid transport</keyword>
<comment type="similarity">
    <text evidence="1">Belongs to the amino acid/polyamine transporter 2 family.</text>
</comment>
<protein>
    <submittedName>
        <fullName evidence="6">Solute carrier family 38 member 11</fullName>
    </submittedName>
</protein>
<keyword evidence="2" id="KW-0813">Transport</keyword>
<evidence type="ECO:0000313" key="7">
    <source>
        <dbReference type="Proteomes" id="UP000694557"/>
    </source>
</evidence>
<dbReference type="GO" id="GO:0016020">
    <property type="term" value="C:membrane"/>
    <property type="evidence" value="ECO:0007669"/>
    <property type="project" value="TreeGrafter"/>
</dbReference>
<feature type="transmembrane region" description="Helical" evidence="4">
    <location>
        <begin position="44"/>
        <end position="66"/>
    </location>
</feature>
<feature type="transmembrane region" description="Helical" evidence="4">
    <location>
        <begin position="219"/>
        <end position="241"/>
    </location>
</feature>
<evidence type="ECO:0000256" key="1">
    <source>
        <dbReference type="ARBA" id="ARBA00008066"/>
    </source>
</evidence>
<keyword evidence="4" id="KW-0812">Transmembrane</keyword>
<dbReference type="GO" id="GO:0015179">
    <property type="term" value="F:L-amino acid transmembrane transporter activity"/>
    <property type="evidence" value="ECO:0007669"/>
    <property type="project" value="TreeGrafter"/>
</dbReference>